<comment type="caution">
    <text evidence="1">The sequence shown here is derived from an EMBL/GenBank/DDBJ whole genome shotgun (WGS) entry which is preliminary data.</text>
</comment>
<accession>A0ABT2C5Y4</accession>
<sequence length="137" mass="15207">MTWGIEFSSDRFLPTLPEGCQANPGVYGFELALWLAQALNRQGIVTGYPSAEDWGWCFDYAPADDLRLTIACASLCKADAGYDGRPIGWAVSIHEQRSLEQRLHNMSNHAALEDLGRQIVDLLRAEHIDAIHVRPVG</sequence>
<dbReference type="EMBL" id="JANUHC010000011">
    <property type="protein sequence ID" value="MCS0632815.1"/>
    <property type="molecule type" value="Genomic_DNA"/>
</dbReference>
<protein>
    <submittedName>
        <fullName evidence="1">Uncharacterized protein</fullName>
    </submittedName>
</protein>
<dbReference type="Proteomes" id="UP001165263">
    <property type="component" value="Unassembled WGS sequence"/>
</dbReference>
<reference evidence="1" key="1">
    <citation type="submission" date="2022-08" db="EMBL/GenBank/DDBJ databases">
        <title>Reclassification of Massilia species as members of the genera Telluria, Duganella, Pseudoduganella, Mokoshia gen. nov. and Zemynaea gen. nov. using orthogonal and non-orthogonal genome-based approaches.</title>
        <authorList>
            <person name="Bowman J.P."/>
        </authorList>
    </citation>
    <scope>NUCLEOTIDE SEQUENCE</scope>
    <source>
        <strain evidence="1">LMG 11547</strain>
    </source>
</reference>
<name>A0ABT2C5Y4_9BURK</name>
<keyword evidence="2" id="KW-1185">Reference proteome</keyword>
<proteinExistence type="predicted"/>
<evidence type="ECO:0000313" key="2">
    <source>
        <dbReference type="Proteomes" id="UP001165263"/>
    </source>
</evidence>
<organism evidence="1 2">
    <name type="scientific">Telluria mixta</name>
    <dbReference type="NCBI Taxonomy" id="34071"/>
    <lineage>
        <taxon>Bacteria</taxon>
        <taxon>Pseudomonadati</taxon>
        <taxon>Pseudomonadota</taxon>
        <taxon>Betaproteobacteria</taxon>
        <taxon>Burkholderiales</taxon>
        <taxon>Oxalobacteraceae</taxon>
        <taxon>Telluria group</taxon>
        <taxon>Telluria</taxon>
    </lineage>
</organism>
<dbReference type="RefSeq" id="WP_259451825.1">
    <property type="nucleotide sequence ID" value="NZ_CP119520.1"/>
</dbReference>
<gene>
    <name evidence="1" type="ORF">NX786_26125</name>
</gene>
<evidence type="ECO:0000313" key="1">
    <source>
        <dbReference type="EMBL" id="MCS0632815.1"/>
    </source>
</evidence>